<evidence type="ECO:0008006" key="6">
    <source>
        <dbReference type="Google" id="ProtNLM"/>
    </source>
</evidence>
<dbReference type="InterPro" id="IPR032636">
    <property type="entry name" value="Pilus_assem_E-set-like_dom"/>
</dbReference>
<gene>
    <name evidence="4" type="ORF">XthCFBP4691_00190</name>
</gene>
<dbReference type="InterPro" id="IPR035224">
    <property type="entry name" value="Usher_TcfC"/>
</dbReference>
<evidence type="ECO:0000313" key="5">
    <source>
        <dbReference type="Proteomes" id="UP000239898"/>
    </source>
</evidence>
<evidence type="ECO:0000259" key="2">
    <source>
        <dbReference type="Pfam" id="PF16967"/>
    </source>
</evidence>
<evidence type="ECO:0000259" key="3">
    <source>
        <dbReference type="Pfam" id="PF17271"/>
    </source>
</evidence>
<dbReference type="EMBL" id="MIGX01000001">
    <property type="protein sequence ID" value="PPT93330.1"/>
    <property type="molecule type" value="Genomic_DNA"/>
</dbReference>
<protein>
    <recommendedName>
        <fullName evidence="6">Usher protein</fullName>
    </recommendedName>
</protein>
<reference evidence="4 5" key="1">
    <citation type="submission" date="2016-08" db="EMBL/GenBank/DDBJ databases">
        <title>Evolution of the type three secretion system and type three effector repertoires in Xanthomonas.</title>
        <authorList>
            <person name="Merda D."/>
            <person name="Briand M."/>
            <person name="Bosis E."/>
            <person name="Rousseau C."/>
            <person name="Portier P."/>
            <person name="Jacques M.-A."/>
            <person name="Fischer-Le Saux M."/>
        </authorList>
    </citation>
    <scope>NUCLEOTIDE SEQUENCE [LARGE SCALE GENOMIC DNA]</scope>
    <source>
        <strain evidence="4 5">CFBP 4691</strain>
    </source>
</reference>
<keyword evidence="1" id="KW-0732">Signal</keyword>
<feature type="chain" id="PRO_5015535046" description="Usher protein" evidence="1">
    <location>
        <begin position="18"/>
        <end position="897"/>
    </location>
</feature>
<dbReference type="Pfam" id="PF17271">
    <property type="entry name" value="Usher_TcfC"/>
    <property type="match status" value="1"/>
</dbReference>
<evidence type="ECO:0000256" key="1">
    <source>
        <dbReference type="SAM" id="SignalP"/>
    </source>
</evidence>
<dbReference type="Proteomes" id="UP000239898">
    <property type="component" value="Unassembled WGS sequence"/>
</dbReference>
<feature type="domain" description="TcfC Usher-like barrel" evidence="3">
    <location>
        <begin position="350"/>
        <end position="757"/>
    </location>
</feature>
<feature type="signal peptide" evidence="1">
    <location>
        <begin position="1"/>
        <end position="17"/>
    </location>
</feature>
<feature type="domain" description="Pilus assembly protein E-set like" evidence="2">
    <location>
        <begin position="274"/>
        <end position="335"/>
    </location>
</feature>
<name>A0A2S6ZMJ1_9XANT</name>
<proteinExistence type="predicted"/>
<sequence>MSVALGLLLGVSASAWAGGVPAGFEDLVQSHPEILSTSLLGKPLGDYPFQVDDAHVVLADAAPLLAALPLRQDLDAQQLAALRAALAAPLPRNSQLACDPRLSPACGYLPDPDPVGVIYDEARQTLALFVRPDWLARAQWHPADGWFTPSADARNALVHSQQIDVSGGRGYRSVAVDGRAALGVGAADYLGVDWRYLSNHGGGDASQRLSLDQAFYRHDLGRRHYLQAGRMDAADLTGALGGSYGFQMLPQGLLDGVRVGTTQAYRNDDPAARRRPLEVILPRPARVDAYRGQQLLGSAYLGAGIVQFGTVGFPAGSYPVTLCIYEDGRLARSQTVPYSTGASAGQARSWEWFAQAGRVRRDGFGGDGVGDGRGVAAEAAIKYNLDETLSAALGMARQDGRVYGEARLDWAHAFTRSQVSADLSAYAGSHGARGDSALLSWYGQGIGVNLSHYRLDAPDCGRGGAGSCYASQSATFSAAWGKVSYALGYRQSRSAYWQAPAGFWPAAGAGWTLGAAPSPLPGQDWDVPAWTRERSLLRSLSLSANRSWRIGPVDLLANASVYRARESGGVDRGGYLTVTASRYRNDSTNQRSVLDRANLRWERGGNAARGAGYDYSQTRTWDAGDYRQLEVHLAGGGGAQSAGVSGIVDGRWGDVAATVNDYYSAGEHTPAFSGSYASTLAIGRQGVFVGRDPLRSSLPAAVGFTLDAPADPGDADDRAQVDLSAMQGRQRLRQGQHLLLRADSYRTFRTHIGEPEAVTSQTMQLGGGTGDFDWFLLPGKLAVHTLDARVLHTYLGTLQVHGEHLLDGGYVLNGEVPPIGDGGLFMGELDRVPDALYVIKQGELYRCPVRVQDLHAMVRNIGVVQCEASSKRAVPASLLREPRAQRVLQLMPIARAD</sequence>
<evidence type="ECO:0000313" key="4">
    <source>
        <dbReference type="EMBL" id="PPT93330.1"/>
    </source>
</evidence>
<dbReference type="Pfam" id="PF16967">
    <property type="entry name" value="TcfC"/>
    <property type="match status" value="1"/>
</dbReference>
<dbReference type="AlphaFoldDB" id="A0A2S6ZMJ1"/>
<accession>A0A2S6ZMJ1</accession>
<keyword evidence="5" id="KW-1185">Reference proteome</keyword>
<organism evidence="4 5">
    <name type="scientific">Xanthomonas theicola</name>
    <dbReference type="NCBI Taxonomy" id="56464"/>
    <lineage>
        <taxon>Bacteria</taxon>
        <taxon>Pseudomonadati</taxon>
        <taxon>Pseudomonadota</taxon>
        <taxon>Gammaproteobacteria</taxon>
        <taxon>Lysobacterales</taxon>
        <taxon>Lysobacteraceae</taxon>
        <taxon>Xanthomonas</taxon>
    </lineage>
</organism>
<comment type="caution">
    <text evidence="4">The sequence shown here is derived from an EMBL/GenBank/DDBJ whole genome shotgun (WGS) entry which is preliminary data.</text>
</comment>